<dbReference type="RefSeq" id="WP_081170231.1">
    <property type="nucleotide sequence ID" value="NZ_LWBP01000230.1"/>
</dbReference>
<gene>
    <name evidence="1" type="ORF">A4R26_31160</name>
</gene>
<evidence type="ECO:0000313" key="2">
    <source>
        <dbReference type="Proteomes" id="UP000192276"/>
    </source>
</evidence>
<organism evidence="1 2">
    <name type="scientific">Niastella populi</name>
    <dbReference type="NCBI Taxonomy" id="550983"/>
    <lineage>
        <taxon>Bacteria</taxon>
        <taxon>Pseudomonadati</taxon>
        <taxon>Bacteroidota</taxon>
        <taxon>Chitinophagia</taxon>
        <taxon>Chitinophagales</taxon>
        <taxon>Chitinophagaceae</taxon>
        <taxon>Niastella</taxon>
    </lineage>
</organism>
<name>A0A1V9ESD1_9BACT</name>
<accession>A0A1V9ESD1</accession>
<sequence>MRLTKYSLPVFYLFALLLVSYSCQKGKDTENTCGSLGGVVSPNRYLFWINYNPACGYIAVEVKDADGKIITPFQGKVMQSSSVPPECSNTNYGKYATFDLYQGKTYTYKATCTGKSWIGTFTVSCEQNQCKNIQLQ</sequence>
<dbReference type="OrthoDB" id="1362641at2"/>
<dbReference type="AlphaFoldDB" id="A0A1V9ESD1"/>
<dbReference type="STRING" id="550983.A4R26_31160"/>
<dbReference type="EMBL" id="LWBP01000230">
    <property type="protein sequence ID" value="OQP49073.1"/>
    <property type="molecule type" value="Genomic_DNA"/>
</dbReference>
<proteinExistence type="predicted"/>
<protein>
    <submittedName>
        <fullName evidence="1">Uncharacterized protein</fullName>
    </submittedName>
</protein>
<dbReference type="Proteomes" id="UP000192276">
    <property type="component" value="Unassembled WGS sequence"/>
</dbReference>
<keyword evidence="2" id="KW-1185">Reference proteome</keyword>
<reference evidence="2" key="1">
    <citation type="submission" date="2016-04" db="EMBL/GenBank/DDBJ databases">
        <authorList>
            <person name="Chen L."/>
            <person name="Zhuang W."/>
            <person name="Wang G."/>
        </authorList>
    </citation>
    <scope>NUCLEOTIDE SEQUENCE [LARGE SCALE GENOMIC DNA]</scope>
    <source>
        <strain evidence="2">208</strain>
    </source>
</reference>
<dbReference type="PROSITE" id="PS51257">
    <property type="entry name" value="PROKAR_LIPOPROTEIN"/>
    <property type="match status" value="1"/>
</dbReference>
<evidence type="ECO:0000313" key="1">
    <source>
        <dbReference type="EMBL" id="OQP49073.1"/>
    </source>
</evidence>
<comment type="caution">
    <text evidence="1">The sequence shown here is derived from an EMBL/GenBank/DDBJ whole genome shotgun (WGS) entry which is preliminary data.</text>
</comment>